<dbReference type="EMBL" id="KZ998848">
    <property type="protein sequence ID" value="RKO85683.1"/>
    <property type="molecule type" value="Genomic_DNA"/>
</dbReference>
<feature type="compositionally biased region" description="Polar residues" evidence="1">
    <location>
        <begin position="117"/>
        <end position="131"/>
    </location>
</feature>
<dbReference type="Proteomes" id="UP000269721">
    <property type="component" value="Unassembled WGS sequence"/>
</dbReference>
<organism evidence="2 3">
    <name type="scientific">Blyttiomyces helicus</name>
    <dbReference type="NCBI Taxonomy" id="388810"/>
    <lineage>
        <taxon>Eukaryota</taxon>
        <taxon>Fungi</taxon>
        <taxon>Fungi incertae sedis</taxon>
        <taxon>Chytridiomycota</taxon>
        <taxon>Chytridiomycota incertae sedis</taxon>
        <taxon>Chytridiomycetes</taxon>
        <taxon>Chytridiomycetes incertae sedis</taxon>
        <taxon>Blyttiomyces</taxon>
    </lineage>
</organism>
<gene>
    <name evidence="2" type="ORF">BDK51DRAFT_33644</name>
</gene>
<accession>A0A4P9W381</accession>
<dbReference type="OrthoDB" id="5411773at2759"/>
<name>A0A4P9W381_9FUNG</name>
<proteinExistence type="predicted"/>
<protein>
    <submittedName>
        <fullName evidence="2">Uncharacterized protein</fullName>
    </submittedName>
</protein>
<dbReference type="InterPro" id="IPR013083">
    <property type="entry name" value="Znf_RING/FYVE/PHD"/>
</dbReference>
<evidence type="ECO:0000313" key="2">
    <source>
        <dbReference type="EMBL" id="RKO85683.1"/>
    </source>
</evidence>
<dbReference type="Gene3D" id="3.30.40.10">
    <property type="entry name" value="Zinc/RING finger domain, C3HC4 (zinc finger)"/>
    <property type="match status" value="1"/>
</dbReference>
<feature type="region of interest" description="Disordered" evidence="1">
    <location>
        <begin position="117"/>
        <end position="148"/>
    </location>
</feature>
<evidence type="ECO:0000313" key="3">
    <source>
        <dbReference type="Proteomes" id="UP000269721"/>
    </source>
</evidence>
<feature type="compositionally biased region" description="Low complexity" evidence="1">
    <location>
        <begin position="132"/>
        <end position="145"/>
    </location>
</feature>
<reference evidence="2" key="1">
    <citation type="submission" date="2018-06" db="EMBL/GenBank/DDBJ databases">
        <title>Leveraging single-cell genomics to expand the Fungal Tree of Life.</title>
        <authorList>
            <consortium name="DOE Joint Genome Institute"/>
            <person name="Ahrendt S.R."/>
            <person name="Quandt C.A."/>
            <person name="Ciobanu D."/>
            <person name="Clum A."/>
            <person name="Salamov A."/>
            <person name="Andreopoulos B."/>
            <person name="Cheng J.-F."/>
            <person name="Woyke T."/>
            <person name="Pelin A."/>
            <person name="Henrissat B."/>
            <person name="Reynolds N."/>
            <person name="Benny G.L."/>
            <person name="Smith M.E."/>
            <person name="James T.Y."/>
            <person name="Grigoriev I.V."/>
        </authorList>
    </citation>
    <scope>NUCLEOTIDE SEQUENCE</scope>
    <source>
        <strain evidence="2">Perch Fen</strain>
    </source>
</reference>
<evidence type="ECO:0000256" key="1">
    <source>
        <dbReference type="SAM" id="MobiDB-lite"/>
    </source>
</evidence>
<dbReference type="AlphaFoldDB" id="A0A4P9W381"/>
<sequence>MSNRNDKDSIILKAPIRVEGLEVKQAPRSGKRASGCKKAPRSAGCAIGVTPTPHCIRRIHILCIEGDHIIARDYISQRCRGRGAANAAVNDLSPIVTRRSIRNASKSGSGNVNAQLKSIQQTHKAQTTSSRPNISSPPVSASSPQSERRLELVKMIRQSSGPAEDIAHDLIRQGLPNVSDTEAPDVLTYLYDFTKDVLSARARAASSLRDVNFAPSSKLKEEAGDLGLGQPEKMIDDEAKEYEFCVCKEEFGGLMIECEGGQMRAVTTSHILTSFSSHIRILPFHPSVQCISGCWFHLSCVGITDVELLPRIWFFPTCWSNLFGSEAD</sequence>
<keyword evidence="3" id="KW-1185">Reference proteome</keyword>